<sequence length="358" mass="39120">MLGRGLNGLLARRARLEDVPGRDGWADLCWLLELNQGHFNAATLAAVCSLEAGSDRNTDVALCHPWLGRPVLPEPGTERLEPLVTAIPIANSLPSQPAASALNIVGPKIVGVAPFPRRDRYALYTHKELRGLLLLSAIAFLIGNFYHFNMIATRGASAWRLWFNFFTIGALKLVAETTCLVCDGWVYLDATTWGKDPSLKLGGLDCRLRQLVKWGDPSGQPVPRWHAPSNSTPASIVDLKNGVYTRVDLLRKPNAMLPLAVHGSGITCMLLNRPEDYTLGSERVGMVNLPPYILAQAKRAASVVIGGQVERGGQEGWMDKIRKMLKEMINFRNDGYTRIEDQATVTSSSASLVSVGNV</sequence>
<dbReference type="OrthoDB" id="3039335at2759"/>
<proteinExistence type="predicted"/>
<evidence type="ECO:0000313" key="2">
    <source>
        <dbReference type="Proteomes" id="UP000807342"/>
    </source>
</evidence>
<dbReference type="AlphaFoldDB" id="A0A9P6C6I1"/>
<comment type="caution">
    <text evidence="1">The sequence shown here is derived from an EMBL/GenBank/DDBJ whole genome shotgun (WGS) entry which is preliminary data.</text>
</comment>
<protein>
    <submittedName>
        <fullName evidence="1">Uncharacterized protein</fullName>
    </submittedName>
</protein>
<keyword evidence="2" id="KW-1185">Reference proteome</keyword>
<organism evidence="1 2">
    <name type="scientific">Macrolepiota fuliginosa MF-IS2</name>
    <dbReference type="NCBI Taxonomy" id="1400762"/>
    <lineage>
        <taxon>Eukaryota</taxon>
        <taxon>Fungi</taxon>
        <taxon>Dikarya</taxon>
        <taxon>Basidiomycota</taxon>
        <taxon>Agaricomycotina</taxon>
        <taxon>Agaricomycetes</taxon>
        <taxon>Agaricomycetidae</taxon>
        <taxon>Agaricales</taxon>
        <taxon>Agaricineae</taxon>
        <taxon>Agaricaceae</taxon>
        <taxon>Macrolepiota</taxon>
    </lineage>
</organism>
<evidence type="ECO:0000313" key="1">
    <source>
        <dbReference type="EMBL" id="KAF9450880.1"/>
    </source>
</evidence>
<accession>A0A9P6C6I1</accession>
<name>A0A9P6C6I1_9AGAR</name>
<reference evidence="1" key="1">
    <citation type="submission" date="2020-11" db="EMBL/GenBank/DDBJ databases">
        <authorList>
            <consortium name="DOE Joint Genome Institute"/>
            <person name="Ahrendt S."/>
            <person name="Riley R."/>
            <person name="Andreopoulos W."/>
            <person name="Labutti K."/>
            <person name="Pangilinan J."/>
            <person name="Ruiz-Duenas F.J."/>
            <person name="Barrasa J.M."/>
            <person name="Sanchez-Garcia M."/>
            <person name="Camarero S."/>
            <person name="Miyauchi S."/>
            <person name="Serrano A."/>
            <person name="Linde D."/>
            <person name="Babiker R."/>
            <person name="Drula E."/>
            <person name="Ayuso-Fernandez I."/>
            <person name="Pacheco R."/>
            <person name="Padilla G."/>
            <person name="Ferreira P."/>
            <person name="Barriuso J."/>
            <person name="Kellner H."/>
            <person name="Castanera R."/>
            <person name="Alfaro M."/>
            <person name="Ramirez L."/>
            <person name="Pisabarro A.G."/>
            <person name="Kuo A."/>
            <person name="Tritt A."/>
            <person name="Lipzen A."/>
            <person name="He G."/>
            <person name="Yan M."/>
            <person name="Ng V."/>
            <person name="Cullen D."/>
            <person name="Martin F."/>
            <person name="Rosso M.-N."/>
            <person name="Henrissat B."/>
            <person name="Hibbett D."/>
            <person name="Martinez A.T."/>
            <person name="Grigoriev I.V."/>
        </authorList>
    </citation>
    <scope>NUCLEOTIDE SEQUENCE</scope>
    <source>
        <strain evidence="1">MF-IS2</strain>
    </source>
</reference>
<gene>
    <name evidence="1" type="ORF">P691DRAFT_725090</name>
</gene>
<dbReference type="Proteomes" id="UP000807342">
    <property type="component" value="Unassembled WGS sequence"/>
</dbReference>
<dbReference type="EMBL" id="MU151095">
    <property type="protein sequence ID" value="KAF9450880.1"/>
    <property type="molecule type" value="Genomic_DNA"/>
</dbReference>